<keyword evidence="3" id="KW-1185">Reference proteome</keyword>
<dbReference type="Proteomes" id="UP000315312">
    <property type="component" value="Unassembled WGS sequence"/>
</dbReference>
<protein>
    <submittedName>
        <fullName evidence="2">Uncharacterized protein</fullName>
    </submittedName>
</protein>
<keyword evidence="1" id="KW-0472">Membrane</keyword>
<reference evidence="2 3" key="1">
    <citation type="journal article" date="2015" name="Stand. Genomic Sci.">
        <title>Genomic Encyclopedia of Bacterial and Archaeal Type Strains, Phase III: the genomes of soil and plant-associated and newly described type strains.</title>
        <authorList>
            <person name="Whitman W.B."/>
            <person name="Woyke T."/>
            <person name="Klenk H.P."/>
            <person name="Zhou Y."/>
            <person name="Lilburn T.G."/>
            <person name="Beck B.J."/>
            <person name="De Vos P."/>
            <person name="Vandamme P."/>
            <person name="Eisen J.A."/>
            <person name="Garrity G."/>
            <person name="Hugenholtz P."/>
            <person name="Kyrpides N.C."/>
        </authorList>
    </citation>
    <scope>NUCLEOTIDE SEQUENCE [LARGE SCALE GENOMIC DNA]</scope>
    <source>
        <strain evidence="2 3">CGMCC 1.6844</strain>
    </source>
</reference>
<dbReference type="AlphaFoldDB" id="A0A562K9T4"/>
<comment type="caution">
    <text evidence="2">The sequence shown here is derived from an EMBL/GenBank/DDBJ whole genome shotgun (WGS) entry which is preliminary data.</text>
</comment>
<gene>
    <name evidence="2" type="ORF">IP97_02541</name>
</gene>
<dbReference type="EMBL" id="VLKM01000016">
    <property type="protein sequence ID" value="TWH92044.1"/>
    <property type="molecule type" value="Genomic_DNA"/>
</dbReference>
<keyword evidence="1" id="KW-0812">Transmembrane</keyword>
<feature type="transmembrane region" description="Helical" evidence="1">
    <location>
        <begin position="36"/>
        <end position="56"/>
    </location>
</feature>
<evidence type="ECO:0000313" key="2">
    <source>
        <dbReference type="EMBL" id="TWH92044.1"/>
    </source>
</evidence>
<proteinExistence type="predicted"/>
<evidence type="ECO:0000256" key="1">
    <source>
        <dbReference type="SAM" id="Phobius"/>
    </source>
</evidence>
<organism evidence="2 3">
    <name type="scientific">Flavobacterium cheniae</name>
    <dbReference type="NCBI Taxonomy" id="295428"/>
    <lineage>
        <taxon>Bacteria</taxon>
        <taxon>Pseudomonadati</taxon>
        <taxon>Bacteroidota</taxon>
        <taxon>Flavobacteriia</taxon>
        <taxon>Flavobacteriales</taxon>
        <taxon>Flavobacteriaceae</taxon>
        <taxon>Flavobacterium</taxon>
    </lineage>
</organism>
<name>A0A562K9T4_9FLAO</name>
<sequence>MFNYIFAIISIIFGLWKLNDTIKNTTRDTNSALQPFLSGILGSIAFIVLGIIIIYFKITGKL</sequence>
<keyword evidence="1" id="KW-1133">Transmembrane helix</keyword>
<accession>A0A562K9T4</accession>
<evidence type="ECO:0000313" key="3">
    <source>
        <dbReference type="Proteomes" id="UP000315312"/>
    </source>
</evidence>